<protein>
    <submittedName>
        <fullName evidence="1">Uncharacterized protein</fullName>
    </submittedName>
</protein>
<reference evidence="1" key="1">
    <citation type="submission" date="2018-05" db="EMBL/GenBank/DDBJ databases">
        <authorList>
            <person name="Lanie J.A."/>
            <person name="Ng W.-L."/>
            <person name="Kazmierczak K.M."/>
            <person name="Andrzejewski T.M."/>
            <person name="Davidsen T.M."/>
            <person name="Wayne K.J."/>
            <person name="Tettelin H."/>
            <person name="Glass J.I."/>
            <person name="Rusch D."/>
            <person name="Podicherti R."/>
            <person name="Tsui H.-C.T."/>
            <person name="Winkler M.E."/>
        </authorList>
    </citation>
    <scope>NUCLEOTIDE SEQUENCE</scope>
</reference>
<proteinExistence type="predicted"/>
<dbReference type="InterPro" id="IPR042099">
    <property type="entry name" value="ANL_N_sf"/>
</dbReference>
<dbReference type="AlphaFoldDB" id="A0A382M9F9"/>
<sequence>MSDNRAGQTRANWLETIEKHKLDSEIPGSEDYWSPKLDCASRDYLISIQNEKLKAVTPFLYENSAFYRRRFDRLGLAPTDIMTVDDLS</sequence>
<name>A0A382M9F9_9ZZZZ</name>
<dbReference type="Gene3D" id="3.40.50.12780">
    <property type="entry name" value="N-terminal domain of ligase-like"/>
    <property type="match status" value="1"/>
</dbReference>
<gene>
    <name evidence="1" type="ORF">METZ01_LOCUS298477</name>
</gene>
<dbReference type="EMBL" id="UINC01092227">
    <property type="protein sequence ID" value="SVC45623.1"/>
    <property type="molecule type" value="Genomic_DNA"/>
</dbReference>
<organism evidence="1">
    <name type="scientific">marine metagenome</name>
    <dbReference type="NCBI Taxonomy" id="408172"/>
    <lineage>
        <taxon>unclassified sequences</taxon>
        <taxon>metagenomes</taxon>
        <taxon>ecological metagenomes</taxon>
    </lineage>
</organism>
<accession>A0A382M9F9</accession>
<evidence type="ECO:0000313" key="1">
    <source>
        <dbReference type="EMBL" id="SVC45623.1"/>
    </source>
</evidence>
<feature type="non-terminal residue" evidence="1">
    <location>
        <position position="88"/>
    </location>
</feature>